<dbReference type="EMBL" id="CP136894">
    <property type="protein sequence ID" value="WOL07789.1"/>
    <property type="molecule type" value="Genomic_DNA"/>
</dbReference>
<feature type="domain" description="APO" evidence="1">
    <location>
        <begin position="81"/>
        <end position="166"/>
    </location>
</feature>
<dbReference type="AlphaFoldDB" id="A0AAQ3KG83"/>
<proteinExistence type="predicted"/>
<dbReference type="InterPro" id="IPR023342">
    <property type="entry name" value="APO_dom"/>
</dbReference>
<keyword evidence="3" id="KW-1185">Reference proteome</keyword>
<dbReference type="PROSITE" id="PS51499">
    <property type="entry name" value="APO"/>
    <property type="match status" value="2"/>
</dbReference>
<sequence>MALRRNVQHYFQCDLSPMYLRHYGSKIDWKKLRPMIVKRIKNRANAYPVASMIPVAQDVLKSREILVLGISTLLKHIPVKSCKFCPEVYVGETGHQMKTCFGFKRMIKDQPHRWEKGKLNDILVPVDCYHLQYMHQSIIKHEERFDFPRVPAIMELCYHAGAEIPDEVLYNYNLESCHRSKNAGSANVSLGEDIMSIAQTTLDAWESLRLGLKRLLLVYPSKVCQHCSEVHIGPSGHMARLCGIFKHESWKGPHMWKRAEVNDLVPPKVVWHRRPHDPSVLMDSGREFYGHAPAVVELCMQAGARVPKKYHCMMKVLGLTKT</sequence>
<evidence type="ECO:0000313" key="3">
    <source>
        <dbReference type="Proteomes" id="UP001327560"/>
    </source>
</evidence>
<dbReference type="GO" id="GO:0003723">
    <property type="term" value="F:RNA binding"/>
    <property type="evidence" value="ECO:0007669"/>
    <property type="project" value="InterPro"/>
</dbReference>
<feature type="domain" description="APO" evidence="1">
    <location>
        <begin position="223"/>
        <end position="308"/>
    </location>
</feature>
<evidence type="ECO:0000259" key="1">
    <source>
        <dbReference type="PROSITE" id="PS51499"/>
    </source>
</evidence>
<protein>
    <submittedName>
        <fullName evidence="2">APO protein 4, mitochondrial</fullName>
    </submittedName>
</protein>
<evidence type="ECO:0000313" key="2">
    <source>
        <dbReference type="EMBL" id="WOL07789.1"/>
    </source>
</evidence>
<organism evidence="2 3">
    <name type="scientific">Canna indica</name>
    <name type="common">Indian-shot</name>
    <dbReference type="NCBI Taxonomy" id="4628"/>
    <lineage>
        <taxon>Eukaryota</taxon>
        <taxon>Viridiplantae</taxon>
        <taxon>Streptophyta</taxon>
        <taxon>Embryophyta</taxon>
        <taxon>Tracheophyta</taxon>
        <taxon>Spermatophyta</taxon>
        <taxon>Magnoliopsida</taxon>
        <taxon>Liliopsida</taxon>
        <taxon>Zingiberales</taxon>
        <taxon>Cannaceae</taxon>
        <taxon>Canna</taxon>
    </lineage>
</organism>
<dbReference type="Proteomes" id="UP001327560">
    <property type="component" value="Chromosome 5"/>
</dbReference>
<gene>
    <name evidence="2" type="ORF">Cni_G16538</name>
</gene>
<reference evidence="2 3" key="1">
    <citation type="submission" date="2023-10" db="EMBL/GenBank/DDBJ databases">
        <title>Chromosome-scale genome assembly provides insights into flower coloration mechanisms of Canna indica.</title>
        <authorList>
            <person name="Li C."/>
        </authorList>
    </citation>
    <scope>NUCLEOTIDE SEQUENCE [LARGE SCALE GENOMIC DNA]</scope>
    <source>
        <tissue evidence="2">Flower</tissue>
    </source>
</reference>
<dbReference type="Pfam" id="PF05634">
    <property type="entry name" value="APO_RNA-bind"/>
    <property type="match status" value="2"/>
</dbReference>
<name>A0AAQ3KG83_9LILI</name>
<accession>A0AAQ3KG83</accession>